<comment type="catalytic activity">
    <reaction evidence="8">
        <text>N(4)-(alpha-D-Man-(1-&gt;2)-alpha-D-Man-(1-&gt;2)-alpha-D-Man-(1-&gt;3)-[alpha-D-Man-(1-&gt;3)-[alpha-D-Man-(1-&gt;2)-alpha-D-Man-(1-&gt;6)]-alpha-D-Man-(1-&gt;6)]-beta-D-Man-(1-&gt;4)-beta-D-GlcNAc-(1-&gt;4)-beta-D-GlcNAc)-L-asparaginyl-[protein] (N-glucan mannose isomer 8A1,2,3B1,3) + 3 H2O = N(4)-(alpha-D-Man-(1-&gt;3)-[alpha-D-Man-(1-&gt;3)-[alpha-D-Man-(1-&gt;6)]-alpha-D-Man-(1-&gt;6)]-beta-D-Man-(1-&gt;4)-beta-D-GlcNAc-(1-&gt;4)-beta-D-GlcNAc)-L-asparaginyl-[protein] (N-glucan mannose isomer 5A1,2) + 3 beta-D-mannose</text>
        <dbReference type="Rhea" id="RHEA:56028"/>
        <dbReference type="Rhea" id="RHEA-COMP:14358"/>
        <dbReference type="Rhea" id="RHEA-COMP:14367"/>
        <dbReference type="ChEBI" id="CHEBI:15377"/>
        <dbReference type="ChEBI" id="CHEBI:28563"/>
        <dbReference type="ChEBI" id="CHEBI:59087"/>
        <dbReference type="ChEBI" id="CHEBI:60628"/>
        <dbReference type="EC" id="3.2.1.113"/>
    </reaction>
</comment>
<comment type="pathway">
    <text evidence="2">Protein modification; protein glycosylation.</text>
</comment>
<feature type="disulfide bond" evidence="12">
    <location>
        <begin position="452"/>
        <end position="485"/>
    </location>
</feature>
<sequence>MMDGVSASELPDSESRERASLRYRKFAGDHRTGRAEVSDQEGEVYNQEDSDSEELIEEELTRSSLHRGNSSLNSGKDMTTFTPSRLMQRFLGIMGLIMVVLVVYNFESIRSYTRAIYHAQKGVQDSEKQQQQQRPGQDQVIIPDDQHRYQGKVQVAGIVQDREKQQAVVQAFKHAWAAYERDAMGYDEYHPLSNTGSNFCRDGGIGYMVIDSLDTMMLMGLEEEYLRAREWIKNELSFDRDENYNLFETTIRVLGGLLSAYHLSKNDPLFLERAIDLADRLLPAFETKSGVPQAMSNLGQRLGIYDRGNGGMVSTAEVTTLQLEFRYLSFISGDWTYWDVSEKVMRIVRNLTMPIGLAPIFMNPQEGEFVHSEIRLGSRGDSFYEYLLKQYIQTNRTEPVYREMYDGTMQAIHEHLIKKSLTKGLTYTVELVPQGRNDPTWKPRPKQDHLVCFLGGSLMLGTKFDGEEGVNVRDWETGRELVETCMATHETETGLSPEIVYFRVDDDGLEDTYKGDWYIKGAYGVSRSGHPMTMAPYDARYILRPETVESLFLAYRLTGDEKYRQYGWNIFQSIEKYCKLSSGGYSSILNVDNPAGKRDDKMETFFLAETLKYLYLLFSGGDIIPLDQYVFNTEAHPLPIFTPPFGRLWVER</sequence>
<keyword evidence="6 11" id="KW-0106">Calcium</keyword>
<evidence type="ECO:0000256" key="14">
    <source>
        <dbReference type="SAM" id="MobiDB-lite"/>
    </source>
</evidence>
<dbReference type="InterPro" id="IPR050749">
    <property type="entry name" value="Glycosyl_Hydrolase_47"/>
</dbReference>
<feature type="compositionally biased region" description="Acidic residues" evidence="14">
    <location>
        <begin position="38"/>
        <end position="55"/>
    </location>
</feature>
<keyword evidence="7 12" id="KW-1015">Disulfide bond</keyword>
<dbReference type="PRINTS" id="PR00747">
    <property type="entry name" value="GLYHDRLASE47"/>
</dbReference>
<feature type="active site" description="Proton donor" evidence="10">
    <location>
        <position position="498"/>
    </location>
</feature>
<evidence type="ECO:0000256" key="12">
    <source>
        <dbReference type="PIRSR" id="PIRSR601382-3"/>
    </source>
</evidence>
<evidence type="ECO:0000256" key="13">
    <source>
        <dbReference type="RuleBase" id="RU361193"/>
    </source>
</evidence>
<evidence type="ECO:0000313" key="15">
    <source>
        <dbReference type="EMBL" id="PFH45060.1"/>
    </source>
</evidence>
<dbReference type="InterPro" id="IPR012341">
    <property type="entry name" value="6hp_glycosidase-like_sf"/>
</dbReference>
<comment type="similarity">
    <text evidence="3 13">Belongs to the glycosyl hydrolase 47 family.</text>
</comment>
<dbReference type="GO" id="GO:0016020">
    <property type="term" value="C:membrane"/>
    <property type="evidence" value="ECO:0007669"/>
    <property type="project" value="InterPro"/>
</dbReference>
<evidence type="ECO:0000256" key="9">
    <source>
        <dbReference type="ARBA" id="ARBA00048605"/>
    </source>
</evidence>
<dbReference type="PANTHER" id="PTHR11742:SF55">
    <property type="entry name" value="ENDOPLASMIC RETICULUM MANNOSYL-OLIGOSACCHARIDE 1,2-ALPHA-MANNOSIDASE"/>
    <property type="match status" value="1"/>
</dbReference>
<dbReference type="Gene3D" id="1.50.10.10">
    <property type="match status" value="1"/>
</dbReference>
<dbReference type="InterPro" id="IPR001382">
    <property type="entry name" value="Glyco_hydro_47"/>
</dbReference>
<organism evidence="15 16">
    <name type="scientific">Amanita thiersii Skay4041</name>
    <dbReference type="NCBI Taxonomy" id="703135"/>
    <lineage>
        <taxon>Eukaryota</taxon>
        <taxon>Fungi</taxon>
        <taxon>Dikarya</taxon>
        <taxon>Basidiomycota</taxon>
        <taxon>Agaricomycotina</taxon>
        <taxon>Agaricomycetes</taxon>
        <taxon>Agaricomycetidae</taxon>
        <taxon>Agaricales</taxon>
        <taxon>Pluteineae</taxon>
        <taxon>Amanitaceae</taxon>
        <taxon>Amanita</taxon>
    </lineage>
</organism>
<protein>
    <recommendedName>
        <fullName evidence="13">alpha-1,2-Mannosidase</fullName>
        <ecNumber evidence="13">3.2.1.-</ecNumber>
    </recommendedName>
</protein>
<dbReference type="GO" id="GO:0005975">
    <property type="term" value="P:carbohydrate metabolic process"/>
    <property type="evidence" value="ECO:0007669"/>
    <property type="project" value="InterPro"/>
</dbReference>
<evidence type="ECO:0000313" key="16">
    <source>
        <dbReference type="Proteomes" id="UP000242287"/>
    </source>
</evidence>
<dbReference type="AlphaFoldDB" id="A0A2A9NBE3"/>
<feature type="active site" evidence="10">
    <location>
        <position position="381"/>
    </location>
</feature>
<evidence type="ECO:0000256" key="10">
    <source>
        <dbReference type="PIRSR" id="PIRSR601382-1"/>
    </source>
</evidence>
<evidence type="ECO:0000256" key="7">
    <source>
        <dbReference type="ARBA" id="ARBA00023157"/>
    </source>
</evidence>
<evidence type="ECO:0000256" key="3">
    <source>
        <dbReference type="ARBA" id="ARBA00007658"/>
    </source>
</evidence>
<evidence type="ECO:0000256" key="2">
    <source>
        <dbReference type="ARBA" id="ARBA00004922"/>
    </source>
</evidence>
<name>A0A2A9NBE3_9AGAR</name>
<dbReference type="PANTHER" id="PTHR11742">
    <property type="entry name" value="MANNOSYL-OLIGOSACCHARIDE ALPHA-1,2-MANNOSIDASE-RELATED"/>
    <property type="match status" value="1"/>
</dbReference>
<keyword evidence="5 13" id="KW-0378">Hydrolase</keyword>
<dbReference type="Pfam" id="PF01532">
    <property type="entry name" value="Glyco_hydro_47"/>
    <property type="match status" value="1"/>
</dbReference>
<dbReference type="STRING" id="703135.A0A2A9NBE3"/>
<proteinExistence type="inferred from homology"/>
<evidence type="ECO:0000256" key="1">
    <source>
        <dbReference type="ARBA" id="ARBA00001913"/>
    </source>
</evidence>
<feature type="binding site" evidence="11">
    <location>
        <position position="633"/>
    </location>
    <ligand>
        <name>Ca(2+)</name>
        <dbReference type="ChEBI" id="CHEBI:29108"/>
    </ligand>
</feature>
<feature type="compositionally biased region" description="Basic and acidic residues" evidence="14">
    <location>
        <begin position="23"/>
        <end position="37"/>
    </location>
</feature>
<dbReference type="EC" id="3.2.1.-" evidence="13"/>
<comment type="catalytic activity">
    <reaction evidence="9">
        <text>N(4)-(alpha-D-Man-(1-&gt;2)-alpha-D-Man-(1-&gt;2)-alpha-D-Man-(1-&gt;3)-[alpha-D-Man-(1-&gt;2)-alpha-D-Man-(1-&gt;3)-[alpha-D-Man-(1-&gt;2)-alpha-D-Man-(1-&gt;6)]-alpha-D-Man-(1-&gt;6)]-beta-D-Man-(1-&gt;4)-beta-D-GlcNAc-(1-&gt;4)-beta-D-GlcNAc)-L-asparaginyl-[protein] (N-glucan mannose isomer 9A1,2,3B1,2,3) + 4 H2O = N(4)-(alpha-D-Man-(1-&gt;3)-[alpha-D-Man-(1-&gt;3)-[alpha-D-Man-(1-&gt;6)]-alpha-D-Man-(1-&gt;6)]-beta-D-Man-(1-&gt;4)-beta-D-GlcNAc-(1-&gt;4)-beta-D-GlcNAc)-L-asparaginyl-[protein] (N-glucan mannose isomer 5A1,2) + 4 beta-D-mannose</text>
        <dbReference type="Rhea" id="RHEA:56008"/>
        <dbReference type="Rhea" id="RHEA-COMP:14356"/>
        <dbReference type="Rhea" id="RHEA-COMP:14367"/>
        <dbReference type="ChEBI" id="CHEBI:15377"/>
        <dbReference type="ChEBI" id="CHEBI:28563"/>
        <dbReference type="ChEBI" id="CHEBI:59087"/>
        <dbReference type="ChEBI" id="CHEBI:139493"/>
        <dbReference type="EC" id="3.2.1.113"/>
    </reaction>
</comment>
<evidence type="ECO:0000256" key="5">
    <source>
        <dbReference type="ARBA" id="ARBA00022801"/>
    </source>
</evidence>
<feature type="region of interest" description="Disordered" evidence="14">
    <location>
        <begin position="23"/>
        <end position="55"/>
    </location>
</feature>
<keyword evidence="16" id="KW-1185">Reference proteome</keyword>
<gene>
    <name evidence="15" type="ORF">AMATHDRAFT_10097</name>
</gene>
<dbReference type="EMBL" id="KZ302588">
    <property type="protein sequence ID" value="PFH45060.1"/>
    <property type="molecule type" value="Genomic_DNA"/>
</dbReference>
<dbReference type="GO" id="GO:0036503">
    <property type="term" value="P:ERAD pathway"/>
    <property type="evidence" value="ECO:0007669"/>
    <property type="project" value="UniProtKB-ARBA"/>
</dbReference>
<feature type="active site" evidence="10">
    <location>
        <position position="546"/>
    </location>
</feature>
<dbReference type="SUPFAM" id="SSF48225">
    <property type="entry name" value="Seven-hairpin glycosidases"/>
    <property type="match status" value="1"/>
</dbReference>
<dbReference type="Proteomes" id="UP000242287">
    <property type="component" value="Unassembled WGS sequence"/>
</dbReference>
<keyword evidence="4 11" id="KW-0479">Metal-binding</keyword>
<evidence type="ECO:0000256" key="6">
    <source>
        <dbReference type="ARBA" id="ARBA00022837"/>
    </source>
</evidence>
<dbReference type="InterPro" id="IPR036026">
    <property type="entry name" value="Seven-hairpin_glycosidases"/>
</dbReference>
<comment type="cofactor">
    <cofactor evidence="1 11">
        <name>Ca(2+)</name>
        <dbReference type="ChEBI" id="CHEBI:29108"/>
    </cofactor>
</comment>
<evidence type="ECO:0000256" key="4">
    <source>
        <dbReference type="ARBA" id="ARBA00022723"/>
    </source>
</evidence>
<dbReference type="GO" id="GO:0004571">
    <property type="term" value="F:mannosyl-oligosaccharide 1,2-alpha-mannosidase activity"/>
    <property type="evidence" value="ECO:0007669"/>
    <property type="project" value="UniProtKB-EC"/>
</dbReference>
<reference evidence="15 16" key="1">
    <citation type="submission" date="2014-02" db="EMBL/GenBank/DDBJ databases">
        <title>Transposable element dynamics among asymbiotic and ectomycorrhizal Amanita fungi.</title>
        <authorList>
            <consortium name="DOE Joint Genome Institute"/>
            <person name="Hess J."/>
            <person name="Skrede I."/>
            <person name="Wolfe B."/>
            <person name="LaButti K."/>
            <person name="Ohm R.A."/>
            <person name="Grigoriev I.V."/>
            <person name="Pringle A."/>
        </authorList>
    </citation>
    <scope>NUCLEOTIDE SEQUENCE [LARGE SCALE GENOMIC DNA]</scope>
    <source>
        <strain evidence="15 16">SKay4041</strain>
    </source>
</reference>
<dbReference type="GO" id="GO:0005783">
    <property type="term" value="C:endoplasmic reticulum"/>
    <property type="evidence" value="ECO:0007669"/>
    <property type="project" value="TreeGrafter"/>
</dbReference>
<dbReference type="GO" id="GO:0005509">
    <property type="term" value="F:calcium ion binding"/>
    <property type="evidence" value="ECO:0007669"/>
    <property type="project" value="InterPro"/>
</dbReference>
<dbReference type="OrthoDB" id="8118055at2759"/>
<evidence type="ECO:0000256" key="8">
    <source>
        <dbReference type="ARBA" id="ARBA00047669"/>
    </source>
</evidence>
<keyword evidence="13" id="KW-0326">Glycosidase</keyword>
<evidence type="ECO:0000256" key="11">
    <source>
        <dbReference type="PIRSR" id="PIRSR601382-2"/>
    </source>
</evidence>
<feature type="active site" description="Proton donor" evidence="10">
    <location>
        <position position="248"/>
    </location>
</feature>
<accession>A0A2A9NBE3</accession>